<evidence type="ECO:0000313" key="1">
    <source>
        <dbReference type="EMBL" id="TGZ65158.1"/>
    </source>
</evidence>
<accession>A0A4S2LV91</accession>
<comment type="caution">
    <text evidence="1">The sequence shown here is derived from an EMBL/GenBank/DDBJ whole genome shotgun (WGS) entry which is preliminary data.</text>
</comment>
<name>A0A4S2LV91_OPIFE</name>
<dbReference type="AlphaFoldDB" id="A0A4S2LV91"/>
<dbReference type="Proteomes" id="UP000308267">
    <property type="component" value="Unassembled WGS sequence"/>
</dbReference>
<evidence type="ECO:0000313" key="2">
    <source>
        <dbReference type="Proteomes" id="UP000308267"/>
    </source>
</evidence>
<organism evidence="1 2">
    <name type="scientific">Opisthorchis felineus</name>
    <dbReference type="NCBI Taxonomy" id="147828"/>
    <lineage>
        <taxon>Eukaryota</taxon>
        <taxon>Metazoa</taxon>
        <taxon>Spiralia</taxon>
        <taxon>Lophotrochozoa</taxon>
        <taxon>Platyhelminthes</taxon>
        <taxon>Trematoda</taxon>
        <taxon>Digenea</taxon>
        <taxon>Opisthorchiida</taxon>
        <taxon>Opisthorchiata</taxon>
        <taxon>Opisthorchiidae</taxon>
        <taxon>Opisthorchis</taxon>
    </lineage>
</organism>
<sequence length="136" mass="15983">MVIWPRRRQVMPTLVTFALAVVITFHPVISYPTSSYLADRDRQPNISPILHEEQYLSDYLPNDALLYPPTGHLQPSTFQSHGQYQSSTNAELSDRDWKAYMQRHLPPYLLRTNRFTLRTQRLSRLNQAVKRDDLGW</sequence>
<keyword evidence="2" id="KW-1185">Reference proteome</keyword>
<dbReference type="EMBL" id="SJOL01006495">
    <property type="protein sequence ID" value="TGZ65158.1"/>
    <property type="molecule type" value="Genomic_DNA"/>
</dbReference>
<gene>
    <name evidence="1" type="ORF">CRM22_006000</name>
</gene>
<reference evidence="1 2" key="1">
    <citation type="journal article" date="2019" name="BMC Genomics">
        <title>New insights from Opisthorchis felineus genome: update on genomics of the epidemiologically important liver flukes.</title>
        <authorList>
            <person name="Ershov N.I."/>
            <person name="Mordvinov V.A."/>
            <person name="Prokhortchouk E.B."/>
            <person name="Pakharukova M.Y."/>
            <person name="Gunbin K.V."/>
            <person name="Ustyantsev K."/>
            <person name="Genaev M.A."/>
            <person name="Blinov A.G."/>
            <person name="Mazur A."/>
            <person name="Boulygina E."/>
            <person name="Tsygankova S."/>
            <person name="Khrameeva E."/>
            <person name="Chekanov N."/>
            <person name="Fan G."/>
            <person name="Xiao A."/>
            <person name="Zhang H."/>
            <person name="Xu X."/>
            <person name="Yang H."/>
            <person name="Solovyev V."/>
            <person name="Lee S.M."/>
            <person name="Liu X."/>
            <person name="Afonnikov D.A."/>
            <person name="Skryabin K.G."/>
        </authorList>
    </citation>
    <scope>NUCLEOTIDE SEQUENCE [LARGE SCALE GENOMIC DNA]</scope>
    <source>
        <strain evidence="1">AK-0245</strain>
        <tissue evidence="1">Whole organism</tissue>
    </source>
</reference>
<dbReference type="OrthoDB" id="6239500at2759"/>
<protein>
    <submittedName>
        <fullName evidence="1">Uncharacterized protein</fullName>
    </submittedName>
</protein>
<proteinExistence type="predicted"/>